<dbReference type="RefSeq" id="WP_269878076.1">
    <property type="nucleotide sequence ID" value="NZ_JAPZVM010000006.1"/>
</dbReference>
<comment type="caution">
    <text evidence="1">The sequence shown here is derived from an EMBL/GenBank/DDBJ whole genome shotgun (WGS) entry which is preliminary data.</text>
</comment>
<proteinExistence type="predicted"/>
<organism evidence="1 2">
    <name type="scientific">Phocaeicola acetigenes</name>
    <dbReference type="NCBI Taxonomy" id="3016083"/>
    <lineage>
        <taxon>Bacteria</taxon>
        <taxon>Pseudomonadati</taxon>
        <taxon>Bacteroidota</taxon>
        <taxon>Bacteroidia</taxon>
        <taxon>Bacteroidales</taxon>
        <taxon>Bacteroidaceae</taxon>
        <taxon>Phocaeicola</taxon>
    </lineage>
</organism>
<dbReference type="EMBL" id="JAPZVM010000006">
    <property type="protein sequence ID" value="MCZ8372818.1"/>
    <property type="molecule type" value="Genomic_DNA"/>
</dbReference>
<dbReference type="Proteomes" id="UP001141933">
    <property type="component" value="Unassembled WGS sequence"/>
</dbReference>
<evidence type="ECO:0000313" key="2">
    <source>
        <dbReference type="Proteomes" id="UP001141933"/>
    </source>
</evidence>
<dbReference type="Pfam" id="PF26363">
    <property type="entry name" value="Phospholipase-like"/>
    <property type="match status" value="1"/>
</dbReference>
<sequence>MGEGLAAANSLRTNRNAITFNPVALTKKTMKNLGLTPSTSKGQIINIVIKGEIVSVLQNSLGLSPIGETQTISISQIPYSLLPSWLNILQRTRNHFIDTIIQELENGGNLIAINEFIRKIKAVKRIQKPSGKFQKRDYSRELM</sequence>
<protein>
    <submittedName>
        <fullName evidence="1">Uncharacterized protein</fullName>
    </submittedName>
</protein>
<name>A0ABT4PIF8_9BACT</name>
<gene>
    <name evidence="1" type="ORF">O6P32_08880</name>
</gene>
<accession>A0ABT4PIF8</accession>
<keyword evidence="2" id="KW-1185">Reference proteome</keyword>
<reference evidence="1" key="1">
    <citation type="submission" date="2022-12" db="EMBL/GenBank/DDBJ databases">
        <title>Phocaeicola acetigenes sp. nov., isolated feces from a healthy human.</title>
        <authorList>
            <person name="Do H."/>
            <person name="Ha Y.B."/>
            <person name="Kim J.-S."/>
            <person name="Suh M.K."/>
            <person name="Kim H.S."/>
            <person name="Lee J.-S."/>
        </authorList>
    </citation>
    <scope>NUCLEOTIDE SEQUENCE</scope>
    <source>
        <strain evidence="1">KGMB11183</strain>
    </source>
</reference>
<evidence type="ECO:0000313" key="1">
    <source>
        <dbReference type="EMBL" id="MCZ8372818.1"/>
    </source>
</evidence>